<dbReference type="GO" id="GO:0043235">
    <property type="term" value="C:receptor complex"/>
    <property type="evidence" value="ECO:0007669"/>
    <property type="project" value="TreeGrafter"/>
</dbReference>
<dbReference type="InterPro" id="IPR016186">
    <property type="entry name" value="C-type_lectin-like/link_sf"/>
</dbReference>
<dbReference type="InterPro" id="IPR008266">
    <property type="entry name" value="Tyr_kinase_AS"/>
</dbReference>
<feature type="binding site" evidence="3">
    <location>
        <position position="146"/>
    </location>
    <ligand>
        <name>ATP</name>
        <dbReference type="ChEBI" id="CHEBI:30616"/>
    </ligand>
</feature>
<dbReference type="InterPro" id="IPR011009">
    <property type="entry name" value="Kinase-like_dom_sf"/>
</dbReference>
<keyword evidence="4" id="KW-0472">Membrane</keyword>
<dbReference type="GO" id="GO:0005886">
    <property type="term" value="C:plasma membrane"/>
    <property type="evidence" value="ECO:0007669"/>
    <property type="project" value="TreeGrafter"/>
</dbReference>
<keyword evidence="4" id="KW-0812">Transmembrane</keyword>
<dbReference type="PANTHER" id="PTHR24416:SF611">
    <property type="entry name" value="TYROSINE-PROTEIN KINASE TRANSMEMBRANE RECEPTOR ROR"/>
    <property type="match status" value="1"/>
</dbReference>
<dbReference type="Gene3D" id="3.30.200.20">
    <property type="entry name" value="Phosphorylase Kinase, domain 1"/>
    <property type="match status" value="1"/>
</dbReference>
<dbReference type="InterPro" id="IPR001245">
    <property type="entry name" value="Ser-Thr/Tyr_kinase_cat_dom"/>
</dbReference>
<evidence type="ECO:0000256" key="2">
    <source>
        <dbReference type="ARBA" id="ARBA00051243"/>
    </source>
</evidence>
<evidence type="ECO:0000256" key="3">
    <source>
        <dbReference type="PROSITE-ProRule" id="PRU10141"/>
    </source>
</evidence>
<evidence type="ECO:0000256" key="1">
    <source>
        <dbReference type="ARBA" id="ARBA00004167"/>
    </source>
</evidence>
<dbReference type="SMART" id="SM00219">
    <property type="entry name" value="TyrKc"/>
    <property type="match status" value="1"/>
</dbReference>
<feature type="transmembrane region" description="Helical" evidence="4">
    <location>
        <begin position="503"/>
        <end position="522"/>
    </location>
</feature>
<dbReference type="InterPro" id="IPR020635">
    <property type="entry name" value="Tyr_kinase_cat_dom"/>
</dbReference>
<evidence type="ECO:0000259" key="5">
    <source>
        <dbReference type="PROSITE" id="PS50011"/>
    </source>
</evidence>
<dbReference type="PROSITE" id="PS50011">
    <property type="entry name" value="PROTEIN_KINASE_DOM"/>
    <property type="match status" value="1"/>
</dbReference>
<sequence length="857" mass="98557">MDYKLTYVSRNPGVSPSQQATIATPLLTDTDFSLDFNNPSNLFTSEYDEAEELPTETIPVENVMYNHSGISPEISNGTNAKYITTVISNPVNNQRVARRNEYSNSENEINLSDVELIKEIGHGHFGDVYFALLRDRDGKEMPVAVKRSKISADTRTLTEEQRAALYHQQLKSLQCEQSIMSSIGSHPNILKLIGAVTKRPEDFCVVTEYCEYGSLDKFLQGRKDEDKFVNDYIVQSTDGYQPISLEFRWKTQEDSSWGANYESRRKEGIVTTSDLMWFGLQIAEAMEFLSHQSVLHRDIALRNMLLASGYIVKVADFGLSRKIENDLYQPSNTFALPIAYLAPEVIKDRQFSSKSESWAFGIVLWELFTLAEHLPYVKECGGMDVCAISAFLGANKRLPIPDITPISVRWLITQLWSENSGIRPDFEVCQSTIIEELQNANPQLADHAKKMWNPNWNPDLSLSNQRTPYEKLDISINLNEASETNKRTIRRNWISKFRRMQSLWYFLPVALGLLLLSAYFGMRYPRGPDKQTIKDHKGFVAVRWSWTFNASDVYNKEQKITYGPEGILDLGSGSGCHPLKWQPHWNRNETEQDFFEIPFILKYIDGPRNLRAWRSMLLTTNDGREIMKGNDFHKDGFVYNREHFDVNVWASNSTYLANSSTNDPLTLKIEVFVDPALAGCKYTKKVSQYPVNYEEECRKLPTKAKFFFNGACYVGSNTQTQFSYAIQLCNDIPSAGVSRLAWIESEDLMIRLKDILVIRDRSRKWINAPYYIGAKQFTLNGDKKTPPVTKWYWIDSDENRIESFPLNFTLWTKDKEIKQPNVAQNFAALYNNETKIRAVGAGEWFWYLCEYRDALNE</sequence>
<dbReference type="Gene3D" id="3.10.100.10">
    <property type="entry name" value="Mannose-Binding Protein A, subunit A"/>
    <property type="match status" value="1"/>
</dbReference>
<keyword evidence="4" id="KW-1133">Transmembrane helix</keyword>
<dbReference type="InterPro" id="IPR001304">
    <property type="entry name" value="C-type_lectin-like"/>
</dbReference>
<feature type="domain" description="C-type lectin" evidence="6">
    <location>
        <begin position="708"/>
        <end position="852"/>
    </location>
</feature>
<reference evidence="8" key="1">
    <citation type="submission" date="2022-11" db="UniProtKB">
        <authorList>
            <consortium name="WormBaseParasite"/>
        </authorList>
    </citation>
    <scope>IDENTIFICATION</scope>
</reference>
<evidence type="ECO:0000256" key="4">
    <source>
        <dbReference type="SAM" id="Phobius"/>
    </source>
</evidence>
<dbReference type="SUPFAM" id="SSF56112">
    <property type="entry name" value="Protein kinase-like (PK-like)"/>
    <property type="match status" value="1"/>
</dbReference>
<dbReference type="PANTHER" id="PTHR24416">
    <property type="entry name" value="TYROSINE-PROTEIN KINASE RECEPTOR"/>
    <property type="match status" value="1"/>
</dbReference>
<dbReference type="CDD" id="cd00192">
    <property type="entry name" value="PTKc"/>
    <property type="match status" value="1"/>
</dbReference>
<proteinExistence type="predicted"/>
<name>A0A914X5K6_9BILA</name>
<dbReference type="GO" id="GO:0005524">
    <property type="term" value="F:ATP binding"/>
    <property type="evidence" value="ECO:0007669"/>
    <property type="project" value="UniProtKB-UniRule"/>
</dbReference>
<dbReference type="PROSITE" id="PS50041">
    <property type="entry name" value="C_TYPE_LECTIN_2"/>
    <property type="match status" value="1"/>
</dbReference>
<protein>
    <submittedName>
        <fullName evidence="8">Protein kinase domain-containing protein</fullName>
    </submittedName>
</protein>
<feature type="domain" description="Protein kinase" evidence="5">
    <location>
        <begin position="114"/>
        <end position="444"/>
    </location>
</feature>
<dbReference type="SUPFAM" id="SSF56436">
    <property type="entry name" value="C-type lectin-like"/>
    <property type="match status" value="1"/>
</dbReference>
<dbReference type="GO" id="GO:0007169">
    <property type="term" value="P:cell surface receptor protein tyrosine kinase signaling pathway"/>
    <property type="evidence" value="ECO:0007669"/>
    <property type="project" value="TreeGrafter"/>
</dbReference>
<comment type="catalytic activity">
    <reaction evidence="2">
        <text>L-tyrosyl-[protein] + ATP = O-phospho-L-tyrosyl-[protein] + ADP + H(+)</text>
        <dbReference type="Rhea" id="RHEA:10596"/>
        <dbReference type="Rhea" id="RHEA-COMP:10136"/>
        <dbReference type="Rhea" id="RHEA-COMP:20101"/>
        <dbReference type="ChEBI" id="CHEBI:15378"/>
        <dbReference type="ChEBI" id="CHEBI:30616"/>
        <dbReference type="ChEBI" id="CHEBI:46858"/>
        <dbReference type="ChEBI" id="CHEBI:61978"/>
        <dbReference type="ChEBI" id="CHEBI:456216"/>
        <dbReference type="EC" id="2.7.10.1"/>
    </reaction>
</comment>
<organism evidence="7 8">
    <name type="scientific">Plectus sambesii</name>
    <dbReference type="NCBI Taxonomy" id="2011161"/>
    <lineage>
        <taxon>Eukaryota</taxon>
        <taxon>Metazoa</taxon>
        <taxon>Ecdysozoa</taxon>
        <taxon>Nematoda</taxon>
        <taxon>Chromadorea</taxon>
        <taxon>Plectida</taxon>
        <taxon>Plectina</taxon>
        <taxon>Plectoidea</taxon>
        <taxon>Plectidae</taxon>
        <taxon>Plectus</taxon>
    </lineage>
</organism>
<keyword evidence="7" id="KW-1185">Reference proteome</keyword>
<evidence type="ECO:0000313" key="7">
    <source>
        <dbReference type="Proteomes" id="UP000887566"/>
    </source>
</evidence>
<keyword evidence="3" id="KW-0067">ATP-binding</keyword>
<dbReference type="PROSITE" id="PS00107">
    <property type="entry name" value="PROTEIN_KINASE_ATP"/>
    <property type="match status" value="1"/>
</dbReference>
<evidence type="ECO:0000313" key="8">
    <source>
        <dbReference type="WBParaSite" id="PSAMB.scaffold64size88796.g1302.t1"/>
    </source>
</evidence>
<evidence type="ECO:0000259" key="6">
    <source>
        <dbReference type="PROSITE" id="PS50041"/>
    </source>
</evidence>
<dbReference type="InterPro" id="IPR016187">
    <property type="entry name" value="CTDL_fold"/>
</dbReference>
<keyword evidence="3" id="KW-0547">Nucleotide-binding</keyword>
<dbReference type="Gene3D" id="1.10.510.10">
    <property type="entry name" value="Transferase(Phosphotransferase) domain 1"/>
    <property type="match status" value="1"/>
</dbReference>
<dbReference type="WBParaSite" id="PSAMB.scaffold64size88796.g1302.t1">
    <property type="protein sequence ID" value="PSAMB.scaffold64size88796.g1302.t1"/>
    <property type="gene ID" value="PSAMB.scaffold64size88796.g1302"/>
</dbReference>
<dbReference type="InterPro" id="IPR000719">
    <property type="entry name" value="Prot_kinase_dom"/>
</dbReference>
<comment type="subcellular location">
    <subcellularLocation>
        <location evidence="1">Membrane</location>
        <topology evidence="1">Single-pass membrane protein</topology>
    </subcellularLocation>
</comment>
<dbReference type="Pfam" id="PF07714">
    <property type="entry name" value="PK_Tyr_Ser-Thr"/>
    <property type="match status" value="1"/>
</dbReference>
<accession>A0A914X5K6</accession>
<dbReference type="PROSITE" id="PS00109">
    <property type="entry name" value="PROTEIN_KINASE_TYR"/>
    <property type="match status" value="1"/>
</dbReference>
<dbReference type="InterPro" id="IPR050122">
    <property type="entry name" value="RTK"/>
</dbReference>
<dbReference type="GO" id="GO:0004714">
    <property type="term" value="F:transmembrane receptor protein tyrosine kinase activity"/>
    <property type="evidence" value="ECO:0007669"/>
    <property type="project" value="UniProtKB-EC"/>
</dbReference>
<dbReference type="Proteomes" id="UP000887566">
    <property type="component" value="Unplaced"/>
</dbReference>
<dbReference type="InterPro" id="IPR017441">
    <property type="entry name" value="Protein_kinase_ATP_BS"/>
</dbReference>
<dbReference type="AlphaFoldDB" id="A0A914X5K6"/>